<organism evidence="4 5">
    <name type="scientific">Rickettsiella grylli</name>
    <dbReference type="NCBI Taxonomy" id="59196"/>
    <lineage>
        <taxon>Bacteria</taxon>
        <taxon>Pseudomonadati</taxon>
        <taxon>Pseudomonadota</taxon>
        <taxon>Gammaproteobacteria</taxon>
        <taxon>Legionellales</taxon>
        <taxon>Coxiellaceae</taxon>
        <taxon>Rickettsiella</taxon>
    </lineage>
</organism>
<evidence type="ECO:0000256" key="2">
    <source>
        <dbReference type="ARBA" id="ARBA00022729"/>
    </source>
</evidence>
<dbReference type="InterPro" id="IPR010258">
    <property type="entry name" value="Conjugal_tfr_TrbG/VirB9/CagX"/>
</dbReference>
<keyword evidence="5" id="KW-1185">Reference proteome</keyword>
<dbReference type="Proteomes" id="UP000054075">
    <property type="component" value="Unassembled WGS sequence"/>
</dbReference>
<name>A8PL26_9COXI</name>
<evidence type="ECO:0000313" key="5">
    <source>
        <dbReference type="Proteomes" id="UP000054075"/>
    </source>
</evidence>
<dbReference type="PROSITE" id="PS51257">
    <property type="entry name" value="PROKAR_LIPOPROTEIN"/>
    <property type="match status" value="1"/>
</dbReference>
<evidence type="ECO:0000313" key="4">
    <source>
        <dbReference type="EMBL" id="EDP45911.1"/>
    </source>
</evidence>
<dbReference type="NCBIfam" id="TIGR02775">
    <property type="entry name" value="TrbG_Ti"/>
    <property type="match status" value="1"/>
</dbReference>
<comment type="caution">
    <text evidence="4">The sequence shown here is derived from an EMBL/GenBank/DDBJ whole genome shotgun (WGS) entry which is preliminary data.</text>
</comment>
<protein>
    <submittedName>
        <fullName evidence="4">Conjugal transfer protein TrbG</fullName>
    </submittedName>
</protein>
<dbReference type="eggNOG" id="COG3504">
    <property type="taxonomic scope" value="Bacteria"/>
</dbReference>
<evidence type="ECO:0000256" key="3">
    <source>
        <dbReference type="SAM" id="SignalP"/>
    </source>
</evidence>
<dbReference type="Pfam" id="PF03524">
    <property type="entry name" value="CagX"/>
    <property type="match status" value="1"/>
</dbReference>
<dbReference type="STRING" id="59196.RICGR_0333"/>
<evidence type="ECO:0000256" key="1">
    <source>
        <dbReference type="ARBA" id="ARBA00006135"/>
    </source>
</evidence>
<gene>
    <name evidence="4" type="ORF">RICGR_0333</name>
</gene>
<dbReference type="InterPro" id="IPR033645">
    <property type="entry name" value="VirB9/CagX/TrbG_C"/>
</dbReference>
<accession>A8PL26</accession>
<reference evidence="4" key="1">
    <citation type="submission" date="2006-04" db="EMBL/GenBank/DDBJ databases">
        <authorList>
            <person name="Seshadri R."/>
            <person name="Federici B.A."/>
        </authorList>
    </citation>
    <scope>NUCLEOTIDE SEQUENCE [LARGE SCALE GENOMIC DNA]</scope>
</reference>
<sequence length="301" mass="33685">MIIKIITGVMLLVLLSGCASTPQPAPIFIPAKKTEFPLQITTSPDKMNYHFTYGADPALEHAFEHYLKSGKAPNIVRKGFVNFAYVADQQPVISTIPLQETVLSLEPGEKFENISTGDPSRWSYSVATSGQGSHLQQNILIKPSAPGISTNMVITTNKRIYNVRLVSGANPDSKSMRSVRFWYPKEIQTEVSNPVSQPGESIALNHLNFNYHLKNETGFSLPSWAPTRIFDDGNHTYIQFPRTIASTDMPILFVLGDHKTNELVNYRYQAPYFIVDKLFKQAVLVLGTGRNQVRLMISHDQ</sequence>
<reference evidence="4" key="2">
    <citation type="submission" date="2007-10" db="EMBL/GenBank/DDBJ databases">
        <authorList>
            <person name="Myers G.S."/>
        </authorList>
    </citation>
    <scope>NUCLEOTIDE SEQUENCE [LARGE SCALE GENOMIC DNA]</scope>
</reference>
<proteinExistence type="inferred from homology"/>
<dbReference type="InterPro" id="IPR038161">
    <property type="entry name" value="VirB9/CagX/TrbG_C_sf"/>
</dbReference>
<dbReference type="RefSeq" id="WP_006034899.1">
    <property type="nucleotide sequence ID" value="NZ_AAQJ02000001.1"/>
</dbReference>
<dbReference type="CDD" id="cd06911">
    <property type="entry name" value="VirB9_CagX_TrbG"/>
    <property type="match status" value="1"/>
</dbReference>
<feature type="signal peptide" evidence="3">
    <location>
        <begin position="1"/>
        <end position="25"/>
    </location>
</feature>
<feature type="chain" id="PRO_5002725259" evidence="3">
    <location>
        <begin position="26"/>
        <end position="301"/>
    </location>
</feature>
<keyword evidence="2 3" id="KW-0732">Signal</keyword>
<dbReference type="Gene3D" id="2.60.40.2500">
    <property type="match status" value="1"/>
</dbReference>
<dbReference type="InterPro" id="IPR014142">
    <property type="entry name" value="TrbG_Ti"/>
</dbReference>
<dbReference type="EMBL" id="AAQJ02000001">
    <property type="protein sequence ID" value="EDP45911.1"/>
    <property type="molecule type" value="Genomic_DNA"/>
</dbReference>
<dbReference type="AlphaFoldDB" id="A8PL26"/>
<comment type="similarity">
    <text evidence="1">Belongs to the TrbG/VirB9 family.</text>
</comment>